<dbReference type="AlphaFoldDB" id="A0A2S6HCK1"/>
<dbReference type="InterPro" id="IPR017850">
    <property type="entry name" value="Alkaline_phosphatase_core_sf"/>
</dbReference>
<keyword evidence="1" id="KW-0378">Hydrolase</keyword>
<dbReference type="InterPro" id="IPR007312">
    <property type="entry name" value="Phosphoesterase"/>
</dbReference>
<dbReference type="NCBIfam" id="TIGR03397">
    <property type="entry name" value="acid_phos_Burk"/>
    <property type="match status" value="1"/>
</dbReference>
<dbReference type="SUPFAM" id="SSF53649">
    <property type="entry name" value="Alkaline phosphatase-like"/>
    <property type="match status" value="1"/>
</dbReference>
<accession>A0A2S6HCK1</accession>
<gene>
    <name evidence="3" type="ORF">B0F87_10653</name>
</gene>
<dbReference type="GO" id="GO:0003993">
    <property type="term" value="F:acid phosphatase activity"/>
    <property type="evidence" value="ECO:0007669"/>
    <property type="project" value="InterPro"/>
</dbReference>
<sequence length="451" mass="50212">MKINHIAALLAALATLLPATARTEPVGLNRIEHIVVIYLENRSFDSLFGLFPGANGLADAQNAPPQVDESGRPYQTLPTVTDVKHKPVILDKRFPTDLANSPFDIARYAKPDEKHPDLTHRFFIHQMQIDGGRNDRFAQLSSAGGLTMGHYDLSGTALWNYAKEFTLADNFFQAAFGGSFLNHQWLICACTPTFKDAPANLHQWKNDPATGKPTGDPALTEDGYAVNTIQPHFPPFDPAHQKDRLPAQYQTTIGDRLSEKNISWAWYAGGWDDAAVGRKTGDKFDYHHQPFVYYANYAPDSRARAEHLKDRSKLFADLKGNFPQVAFFKPTGNKDQHPGHSSVLEADREVKEIVDAIRDSAAWPSTAIIITYDEYGGFWDHIAPPKIDRWGPGTRIPAIIVSPFAKKGYVDHTVYDTTSILKLIETRFGLAPLTERDAKANGLQGAFEFNP</sequence>
<feature type="signal peptide" evidence="2">
    <location>
        <begin position="1"/>
        <end position="21"/>
    </location>
</feature>
<dbReference type="PANTHER" id="PTHR31956:SF1">
    <property type="entry name" value="NON-SPECIFIC PHOSPHOLIPASE C1"/>
    <property type="match status" value="1"/>
</dbReference>
<dbReference type="EMBL" id="PTIZ01000006">
    <property type="protein sequence ID" value="PPK75207.1"/>
    <property type="molecule type" value="Genomic_DNA"/>
</dbReference>
<comment type="caution">
    <text evidence="3">The sequence shown here is derived from an EMBL/GenBank/DDBJ whole genome shotgun (WGS) entry which is preliminary data.</text>
</comment>
<dbReference type="InterPro" id="IPR017768">
    <property type="entry name" value="AcpA"/>
</dbReference>
<reference evidence="3 4" key="1">
    <citation type="submission" date="2018-02" db="EMBL/GenBank/DDBJ databases">
        <title>Subsurface microbial communities from deep shales in Ohio and West Virginia, USA.</title>
        <authorList>
            <person name="Wrighton K."/>
        </authorList>
    </citation>
    <scope>NUCLEOTIDE SEQUENCE [LARGE SCALE GENOMIC DNA]</scope>
    <source>
        <strain evidence="3 4">OWC-DMM</strain>
    </source>
</reference>
<dbReference type="PANTHER" id="PTHR31956">
    <property type="entry name" value="NON-SPECIFIC PHOSPHOLIPASE C4-RELATED"/>
    <property type="match status" value="1"/>
</dbReference>
<proteinExistence type="predicted"/>
<organism evidence="3 4">
    <name type="scientific">Methylobacter tundripaludum</name>
    <dbReference type="NCBI Taxonomy" id="173365"/>
    <lineage>
        <taxon>Bacteria</taxon>
        <taxon>Pseudomonadati</taxon>
        <taxon>Pseudomonadota</taxon>
        <taxon>Gammaproteobacteria</taxon>
        <taxon>Methylococcales</taxon>
        <taxon>Methylococcaceae</taxon>
        <taxon>Methylobacter</taxon>
    </lineage>
</organism>
<dbReference type="CDD" id="cd16013">
    <property type="entry name" value="AcpA"/>
    <property type="match status" value="1"/>
</dbReference>
<dbReference type="Gene3D" id="3.40.720.10">
    <property type="entry name" value="Alkaline Phosphatase, subunit A"/>
    <property type="match status" value="1"/>
</dbReference>
<evidence type="ECO:0000313" key="4">
    <source>
        <dbReference type="Proteomes" id="UP000240010"/>
    </source>
</evidence>
<evidence type="ECO:0000256" key="1">
    <source>
        <dbReference type="ARBA" id="ARBA00022801"/>
    </source>
</evidence>
<dbReference type="Proteomes" id="UP000240010">
    <property type="component" value="Unassembled WGS sequence"/>
</dbReference>
<evidence type="ECO:0000313" key="3">
    <source>
        <dbReference type="EMBL" id="PPK75207.1"/>
    </source>
</evidence>
<feature type="chain" id="PRO_5015641149" evidence="2">
    <location>
        <begin position="22"/>
        <end position="451"/>
    </location>
</feature>
<evidence type="ECO:0000256" key="2">
    <source>
        <dbReference type="SAM" id="SignalP"/>
    </source>
</evidence>
<dbReference type="Pfam" id="PF04185">
    <property type="entry name" value="Phosphoesterase"/>
    <property type="match status" value="1"/>
</dbReference>
<name>A0A2S6HCK1_9GAMM</name>
<keyword evidence="2" id="KW-0732">Signal</keyword>
<protein>
    <submittedName>
        <fullName evidence="3">Phospholipase C</fullName>
    </submittedName>
</protein>